<organism evidence="8 9">
    <name type="scientific">Gouania willdenowi</name>
    <name type="common">Blunt-snouted clingfish</name>
    <name type="synonym">Lepadogaster willdenowi</name>
    <dbReference type="NCBI Taxonomy" id="441366"/>
    <lineage>
        <taxon>Eukaryota</taxon>
        <taxon>Metazoa</taxon>
        <taxon>Chordata</taxon>
        <taxon>Craniata</taxon>
        <taxon>Vertebrata</taxon>
        <taxon>Euteleostomi</taxon>
        <taxon>Actinopterygii</taxon>
        <taxon>Neopterygii</taxon>
        <taxon>Teleostei</taxon>
        <taxon>Neoteleostei</taxon>
        <taxon>Acanthomorphata</taxon>
        <taxon>Ovalentaria</taxon>
        <taxon>Blenniimorphae</taxon>
        <taxon>Blenniiformes</taxon>
        <taxon>Gobiesocoidei</taxon>
        <taxon>Gobiesocidae</taxon>
        <taxon>Gobiesocinae</taxon>
        <taxon>Gouania</taxon>
    </lineage>
</organism>
<dbReference type="GO" id="GO:0032926">
    <property type="term" value="P:negative regulation of activin receptor signaling pathway"/>
    <property type="evidence" value="ECO:0007669"/>
    <property type="project" value="UniProtKB-ARBA"/>
</dbReference>
<proteinExistence type="inferred from homology"/>
<evidence type="ECO:0000256" key="5">
    <source>
        <dbReference type="ARBA" id="ARBA00023157"/>
    </source>
</evidence>
<evidence type="ECO:0000256" key="4">
    <source>
        <dbReference type="ARBA" id="ARBA00022729"/>
    </source>
</evidence>
<dbReference type="InterPro" id="IPR016860">
    <property type="entry name" value="Cerberus"/>
</dbReference>
<dbReference type="InterPro" id="IPR006207">
    <property type="entry name" value="Cys_knot_C"/>
</dbReference>
<feature type="domain" description="CTCK" evidence="7">
    <location>
        <begin position="151"/>
        <end position="241"/>
    </location>
</feature>
<feature type="signal peptide" evidence="6">
    <location>
        <begin position="1"/>
        <end position="19"/>
    </location>
</feature>
<evidence type="ECO:0000256" key="6">
    <source>
        <dbReference type="PIRNR" id="PIRNR027807"/>
    </source>
</evidence>
<keyword evidence="9" id="KW-1185">Reference proteome</keyword>
<evidence type="ECO:0000256" key="3">
    <source>
        <dbReference type="ARBA" id="ARBA00022525"/>
    </source>
</evidence>
<gene>
    <name evidence="8" type="primary">dand5</name>
</gene>
<dbReference type="CTD" id="199699"/>
<dbReference type="Ensembl" id="ENSGWIT00000023495.1">
    <property type="protein sequence ID" value="ENSGWIP00000021415.1"/>
    <property type="gene ID" value="ENSGWIG00000011566.1"/>
</dbReference>
<dbReference type="GeneID" id="114456715"/>
<evidence type="ECO:0000313" key="8">
    <source>
        <dbReference type="Ensembl" id="ENSGWIP00000021415.1"/>
    </source>
</evidence>
<evidence type="ECO:0000256" key="1">
    <source>
        <dbReference type="ARBA" id="ARBA00004613"/>
    </source>
</evidence>
<dbReference type="GO" id="GO:0005576">
    <property type="term" value="C:extracellular region"/>
    <property type="evidence" value="ECO:0007669"/>
    <property type="project" value="UniProtKB-SubCell"/>
</dbReference>
<reference evidence="8" key="3">
    <citation type="submission" date="2025-09" db="UniProtKB">
        <authorList>
            <consortium name="Ensembl"/>
        </authorList>
    </citation>
    <scope>IDENTIFICATION</scope>
</reference>
<reference evidence="8" key="2">
    <citation type="submission" date="2025-08" db="UniProtKB">
        <authorList>
            <consortium name="Ensembl"/>
        </authorList>
    </citation>
    <scope>IDENTIFICATION</scope>
</reference>
<accession>A0A8C5EGC1</accession>
<dbReference type="OrthoDB" id="9950584at2759"/>
<sequence>MSFLIVLIFLSSLVTGAAAFPHSFVRGLTFGVESSGSEPDESVRGNVRVVKLDPRTLAHSEFLRRGLTMRKAFSHNSRLPLPAFLSNGRPGPALAHKAAVSQPDNLSPKTALQMQKKKIGQQMWQRVIGKENKKPMVLPVSLKDSRQSCSAVPFTQHVTADGCETVTVHNKLCFGQCSSLFVPSEGEFVEQSPQTGAFQHRAPCSRCAPSKAHSVSVPLRCGSQVRQKKVMVVEECKCETGREEKSTEATADRHL</sequence>
<dbReference type="SMART" id="SM00041">
    <property type="entry name" value="CT"/>
    <property type="match status" value="1"/>
</dbReference>
<dbReference type="SUPFAM" id="SSF57501">
    <property type="entry name" value="Cystine-knot cytokines"/>
    <property type="match status" value="1"/>
</dbReference>
<keyword evidence="5" id="KW-1015">Disulfide bond</keyword>
<dbReference type="PIRSF" id="PIRSF027807">
    <property type="entry name" value="Cerberus"/>
    <property type="match status" value="1"/>
</dbReference>
<dbReference type="PANTHER" id="PTHR15273:SF8">
    <property type="entry name" value="CERBERUS"/>
    <property type="match status" value="1"/>
</dbReference>
<protein>
    <submittedName>
        <fullName evidence="8">DAN domain family member 5-like</fullName>
    </submittedName>
</protein>
<dbReference type="InterPro" id="IPR004133">
    <property type="entry name" value="DAN_dom"/>
</dbReference>
<dbReference type="AlphaFoldDB" id="A0A8C5EGC1"/>
<comment type="similarity">
    <text evidence="2 6">Belongs to the DAN family.</text>
</comment>
<dbReference type="InterPro" id="IPR029034">
    <property type="entry name" value="Cystine-knot_cytokine"/>
</dbReference>
<dbReference type="RefSeq" id="XP_028294506.1">
    <property type="nucleotide sequence ID" value="XM_028438705.1"/>
</dbReference>
<evidence type="ECO:0000256" key="2">
    <source>
        <dbReference type="ARBA" id="ARBA00007872"/>
    </source>
</evidence>
<evidence type="ECO:0000259" key="7">
    <source>
        <dbReference type="SMART" id="SM00041"/>
    </source>
</evidence>
<reference evidence="8" key="1">
    <citation type="submission" date="2020-06" db="EMBL/GenBank/DDBJ databases">
        <authorList>
            <consortium name="Wellcome Sanger Institute Data Sharing"/>
        </authorList>
    </citation>
    <scope>NUCLEOTIDE SEQUENCE [LARGE SCALE GENOMIC DNA]</scope>
</reference>
<dbReference type="Proteomes" id="UP000694680">
    <property type="component" value="Chromosome 1"/>
</dbReference>
<keyword evidence="3 6" id="KW-0964">Secreted</keyword>
<dbReference type="PANTHER" id="PTHR15273">
    <property type="entry name" value="DAN DOMAIN FAMILY MEMBER 5"/>
    <property type="match status" value="1"/>
</dbReference>
<dbReference type="Pfam" id="PF03045">
    <property type="entry name" value="DAN"/>
    <property type="match status" value="1"/>
</dbReference>
<evidence type="ECO:0000313" key="9">
    <source>
        <dbReference type="Proteomes" id="UP000694680"/>
    </source>
</evidence>
<dbReference type="GO" id="GO:0061371">
    <property type="term" value="P:determination of heart left/right asymmetry"/>
    <property type="evidence" value="ECO:0007669"/>
    <property type="project" value="TreeGrafter"/>
</dbReference>
<dbReference type="Gene3D" id="2.10.90.10">
    <property type="entry name" value="Cystine-knot cytokines"/>
    <property type="match status" value="1"/>
</dbReference>
<name>A0A8C5EGC1_GOUWI</name>
<keyword evidence="4 6" id="KW-0732">Signal</keyword>
<comment type="subcellular location">
    <subcellularLocation>
        <location evidence="1 6">Secreted</location>
    </subcellularLocation>
</comment>
<feature type="chain" id="PRO_5034370645" evidence="6">
    <location>
        <begin position="20"/>
        <end position="255"/>
    </location>
</feature>